<feature type="binding site" evidence="12">
    <location>
        <position position="223"/>
    </location>
    <ligand>
        <name>[2Fe-2S] cluster</name>
        <dbReference type="ChEBI" id="CHEBI:190135"/>
    </ligand>
</feature>
<comment type="similarity">
    <text evidence="1">Belongs to the PyrK family.</text>
</comment>
<reference evidence="14 15" key="1">
    <citation type="submission" date="2018-09" db="EMBL/GenBank/DDBJ databases">
        <title>Discovery and Ecogenomic Context for Candidatus Cryosericales, a Global Caldiserica Order Active in Thawing Permafrost.</title>
        <authorList>
            <person name="Martinez M.A."/>
            <person name="Woodcroft B.J."/>
            <person name="Ignacio Espinoza J.C."/>
            <person name="Zayed A."/>
            <person name="Singleton C.M."/>
            <person name="Boyd J."/>
            <person name="Li Y.-F."/>
            <person name="Purvine S."/>
            <person name="Maughan H."/>
            <person name="Hodgkins S.B."/>
            <person name="Anderson D."/>
            <person name="Sederholm M."/>
            <person name="Temperton B."/>
            <person name="Saleska S.R."/>
            <person name="Tyson G.W."/>
            <person name="Rich V.I."/>
        </authorList>
    </citation>
    <scope>NUCLEOTIDE SEQUENCE [LARGE SCALE GENOMIC DNA]</scope>
    <source>
        <strain evidence="14 15">SMC1</strain>
    </source>
</reference>
<dbReference type="Gene3D" id="3.40.50.80">
    <property type="entry name" value="Nucleotide-binding domain of ferredoxin-NADP reductase (FNR) module"/>
    <property type="match status" value="1"/>
</dbReference>
<evidence type="ECO:0000256" key="8">
    <source>
        <dbReference type="ARBA" id="ARBA00023004"/>
    </source>
</evidence>
<evidence type="ECO:0000256" key="2">
    <source>
        <dbReference type="ARBA" id="ARBA00022448"/>
    </source>
</evidence>
<dbReference type="Pfam" id="PF10418">
    <property type="entry name" value="DHODB_Fe-S_bind"/>
    <property type="match status" value="1"/>
</dbReference>
<evidence type="ECO:0000256" key="7">
    <source>
        <dbReference type="ARBA" id="ARBA00022982"/>
    </source>
</evidence>
<dbReference type="InterPro" id="IPR012165">
    <property type="entry name" value="Cyt_c3_hydrogenase_gsu"/>
</dbReference>
<dbReference type="RefSeq" id="WP_119085933.1">
    <property type="nucleotide sequence ID" value="NZ_QXIY01000029.1"/>
</dbReference>
<dbReference type="GO" id="GO:0050660">
    <property type="term" value="F:flavin adenine dinucleotide binding"/>
    <property type="evidence" value="ECO:0007669"/>
    <property type="project" value="InterPro"/>
</dbReference>
<organism evidence="14 15">
    <name type="scientific">Candidatus Cryosericum septentrionale</name>
    <dbReference type="NCBI Taxonomy" id="2290913"/>
    <lineage>
        <taxon>Bacteria</taxon>
        <taxon>Pseudomonadati</taxon>
        <taxon>Caldisericota/Cryosericota group</taxon>
        <taxon>Candidatus Cryosericota</taxon>
        <taxon>Candidatus Cryosericia</taxon>
        <taxon>Candidatus Cryosericales</taxon>
        <taxon>Candidatus Cryosericaceae</taxon>
        <taxon>Candidatus Cryosericum</taxon>
    </lineage>
</organism>
<dbReference type="SUPFAM" id="SSF63380">
    <property type="entry name" value="Riboflavin synthase domain-like"/>
    <property type="match status" value="1"/>
</dbReference>
<protein>
    <submittedName>
        <fullName evidence="14">Dihydroorotate dehydrogenase electron transfer subunit</fullName>
    </submittedName>
</protein>
<dbReference type="PIRSF" id="PIRSF006816">
    <property type="entry name" value="Cyc3_hyd_g"/>
    <property type="match status" value="1"/>
</dbReference>
<feature type="binding site" evidence="12">
    <location>
        <position position="220"/>
    </location>
    <ligand>
        <name>[2Fe-2S] cluster</name>
        <dbReference type="ChEBI" id="CHEBI:190135"/>
    </ligand>
</feature>
<dbReference type="Gene3D" id="2.40.30.10">
    <property type="entry name" value="Translation factors"/>
    <property type="match status" value="1"/>
</dbReference>
<dbReference type="GO" id="GO:0051537">
    <property type="term" value="F:2 iron, 2 sulfur cluster binding"/>
    <property type="evidence" value="ECO:0007669"/>
    <property type="project" value="UniProtKB-KW"/>
</dbReference>
<evidence type="ECO:0000256" key="4">
    <source>
        <dbReference type="ARBA" id="ARBA00022714"/>
    </source>
</evidence>
<accession>A0A398DR73</accession>
<keyword evidence="5 12" id="KW-0479">Metal-binding</keyword>
<dbReference type="InterPro" id="IPR039261">
    <property type="entry name" value="FNR_nucleotide-bd"/>
</dbReference>
<dbReference type="InterPro" id="IPR050353">
    <property type="entry name" value="PyrK_electron_transfer"/>
</dbReference>
<evidence type="ECO:0000313" key="15">
    <source>
        <dbReference type="Proteomes" id="UP000266113"/>
    </source>
</evidence>
<evidence type="ECO:0000259" key="13">
    <source>
        <dbReference type="PROSITE" id="PS51384"/>
    </source>
</evidence>
<dbReference type="InterPro" id="IPR017927">
    <property type="entry name" value="FAD-bd_FR_type"/>
</dbReference>
<evidence type="ECO:0000256" key="9">
    <source>
        <dbReference type="ARBA" id="ARBA00023014"/>
    </source>
</evidence>
<evidence type="ECO:0000256" key="1">
    <source>
        <dbReference type="ARBA" id="ARBA00006422"/>
    </source>
</evidence>
<evidence type="ECO:0000256" key="5">
    <source>
        <dbReference type="ARBA" id="ARBA00022723"/>
    </source>
</evidence>
<feature type="binding site" evidence="11">
    <location>
        <begin position="69"/>
        <end position="71"/>
    </location>
    <ligand>
        <name>FAD</name>
        <dbReference type="ChEBI" id="CHEBI:57692"/>
    </ligand>
</feature>
<evidence type="ECO:0000256" key="10">
    <source>
        <dbReference type="ARBA" id="ARBA00034078"/>
    </source>
</evidence>
<keyword evidence="4 12" id="KW-0001">2Fe-2S</keyword>
<dbReference type="SUPFAM" id="SSF52343">
    <property type="entry name" value="Ferredoxin reductase-like, C-terminal NADP-linked domain"/>
    <property type="match status" value="1"/>
</dbReference>
<dbReference type="NCBIfam" id="NF000798">
    <property type="entry name" value="PRK00054.1-3"/>
    <property type="match status" value="1"/>
</dbReference>
<name>A0A398DR73_9BACT</name>
<dbReference type="AlphaFoldDB" id="A0A398DR73"/>
<dbReference type="PANTHER" id="PTHR43513">
    <property type="entry name" value="DIHYDROOROTATE DEHYDROGENASE B (NAD(+)), ELECTRON TRANSFER SUBUNIT"/>
    <property type="match status" value="1"/>
</dbReference>
<evidence type="ECO:0000256" key="11">
    <source>
        <dbReference type="PIRSR" id="PIRSR006816-1"/>
    </source>
</evidence>
<evidence type="ECO:0000256" key="6">
    <source>
        <dbReference type="ARBA" id="ARBA00022827"/>
    </source>
</evidence>
<dbReference type="GO" id="GO:0006221">
    <property type="term" value="P:pyrimidine nucleotide biosynthetic process"/>
    <property type="evidence" value="ECO:0007669"/>
    <property type="project" value="InterPro"/>
</dbReference>
<feature type="binding site" evidence="11">
    <location>
        <begin position="54"/>
        <end position="57"/>
    </location>
    <ligand>
        <name>FAD</name>
        <dbReference type="ChEBI" id="CHEBI:57692"/>
    </ligand>
</feature>
<dbReference type="CDD" id="cd06218">
    <property type="entry name" value="DHOD_e_trans"/>
    <property type="match status" value="1"/>
</dbReference>
<dbReference type="EMBL" id="QXIY01000029">
    <property type="protein sequence ID" value="RIE16529.1"/>
    <property type="molecule type" value="Genomic_DNA"/>
</dbReference>
<evidence type="ECO:0000256" key="12">
    <source>
        <dbReference type="PIRSR" id="PIRSR006816-2"/>
    </source>
</evidence>
<sequence length="250" mass="26494">MTSSSPAYVEGATVLSQERLTEDVYRLTVATTTGGTPGQFYMLRAWEREPLLARPISVHNVEEDIVSFLYQVRGRGTELLARLEQGGKVALSGPLGHGFRTEGLRGRIAIVTGGIGIAPMFCLARTLPPGDVTVIAGFRSHPYAVAQLVDLSVDVRVTTEDGCNGTRGFCTAIFDPHVYDTVVTCGPMPMMARVAHLCAEAGVPCQASLEAHMACGVGACLVCSCPTVLGNKLVCADGPVFDAAEVIWHA</sequence>
<comment type="cofactor">
    <cofactor evidence="11">
        <name>FAD</name>
        <dbReference type="ChEBI" id="CHEBI:57692"/>
    </cofactor>
    <text evidence="11">Binds 1 FAD per subunit.</text>
</comment>
<dbReference type="InterPro" id="IPR037117">
    <property type="entry name" value="Dihydroorotate_DH_ele_sf"/>
</dbReference>
<feature type="binding site" evidence="12">
    <location>
        <position position="235"/>
    </location>
    <ligand>
        <name>[2Fe-2S] cluster</name>
        <dbReference type="ChEBI" id="CHEBI:190135"/>
    </ligand>
</feature>
<comment type="cofactor">
    <cofactor evidence="10">
        <name>[2Fe-2S] cluster</name>
        <dbReference type="ChEBI" id="CHEBI:190135"/>
    </cofactor>
</comment>
<dbReference type="GO" id="GO:0046872">
    <property type="term" value="F:metal ion binding"/>
    <property type="evidence" value="ECO:0007669"/>
    <property type="project" value="UniProtKB-KW"/>
</dbReference>
<feature type="binding site" evidence="11">
    <location>
        <begin position="76"/>
        <end position="77"/>
    </location>
    <ligand>
        <name>FAD</name>
        <dbReference type="ChEBI" id="CHEBI:57692"/>
    </ligand>
</feature>
<dbReference type="PROSITE" id="PS51384">
    <property type="entry name" value="FAD_FR"/>
    <property type="match status" value="1"/>
</dbReference>
<dbReference type="PANTHER" id="PTHR43513:SF3">
    <property type="entry name" value="DIHYDROOROTATE DEHYDROGENASE B (NAD(+)), ELECTRON TRANSFER SUBUNIT-RELATED"/>
    <property type="match status" value="1"/>
</dbReference>
<keyword evidence="3 11" id="KW-0285">Flavoprotein</keyword>
<dbReference type="Gene3D" id="2.10.240.10">
    <property type="entry name" value="Dihydroorotate dehydrogenase, electron transfer subunit"/>
    <property type="match status" value="1"/>
</dbReference>
<feature type="binding site" evidence="12">
    <location>
        <position position="215"/>
    </location>
    <ligand>
        <name>[2Fe-2S] cluster</name>
        <dbReference type="ChEBI" id="CHEBI:190135"/>
    </ligand>
</feature>
<keyword evidence="7" id="KW-0249">Electron transport</keyword>
<comment type="cofactor">
    <cofactor evidence="12">
        <name>[2Fe-2S] cluster</name>
        <dbReference type="ChEBI" id="CHEBI:190135"/>
    </cofactor>
    <text evidence="12">Binds 1 [2Fe-2S] cluster per subunit.</text>
</comment>
<dbReference type="InterPro" id="IPR019480">
    <property type="entry name" value="Dihydroorotate_DH_Fe-S-bd"/>
</dbReference>
<evidence type="ECO:0000313" key="14">
    <source>
        <dbReference type="EMBL" id="RIE16529.1"/>
    </source>
</evidence>
<dbReference type="InterPro" id="IPR017938">
    <property type="entry name" value="Riboflavin_synthase-like_b-brl"/>
</dbReference>
<dbReference type="GO" id="GO:0016491">
    <property type="term" value="F:oxidoreductase activity"/>
    <property type="evidence" value="ECO:0007669"/>
    <property type="project" value="InterPro"/>
</dbReference>
<keyword evidence="9 12" id="KW-0411">Iron-sulfur</keyword>
<comment type="caution">
    <text evidence="14">The sequence shown here is derived from an EMBL/GenBank/DDBJ whole genome shotgun (WGS) entry which is preliminary data.</text>
</comment>
<feature type="domain" description="FAD-binding FR-type" evidence="13">
    <location>
        <begin position="7"/>
        <end position="101"/>
    </location>
</feature>
<keyword evidence="6 11" id="KW-0274">FAD</keyword>
<evidence type="ECO:0000256" key="3">
    <source>
        <dbReference type="ARBA" id="ARBA00022630"/>
    </source>
</evidence>
<dbReference type="OrthoDB" id="9789468at2"/>
<keyword evidence="8 12" id="KW-0408">Iron</keyword>
<keyword evidence="2" id="KW-0813">Transport</keyword>
<proteinExistence type="inferred from homology"/>
<keyword evidence="15" id="KW-1185">Reference proteome</keyword>
<dbReference type="Proteomes" id="UP000266113">
    <property type="component" value="Unassembled WGS sequence"/>
</dbReference>
<gene>
    <name evidence="14" type="ORF">SMC1_06320</name>
</gene>